<dbReference type="SUPFAM" id="SSF46689">
    <property type="entry name" value="Homeodomain-like"/>
    <property type="match status" value="1"/>
</dbReference>
<feature type="domain" description="HTH tetR-type" evidence="3">
    <location>
        <begin position="10"/>
        <end position="69"/>
    </location>
</feature>
<dbReference type="InterPro" id="IPR009057">
    <property type="entry name" value="Homeodomain-like_sf"/>
</dbReference>
<dbReference type="InterPro" id="IPR001647">
    <property type="entry name" value="HTH_TetR"/>
</dbReference>
<accession>A0ABW0AFF8</accession>
<reference evidence="5" key="1">
    <citation type="journal article" date="2019" name="Int. J. Syst. Evol. Microbiol.">
        <title>The Global Catalogue of Microorganisms (GCM) 10K type strain sequencing project: providing services to taxonomists for standard genome sequencing and annotation.</title>
        <authorList>
            <consortium name="The Broad Institute Genomics Platform"/>
            <consortium name="The Broad Institute Genome Sequencing Center for Infectious Disease"/>
            <person name="Wu L."/>
            <person name="Ma J."/>
        </authorList>
    </citation>
    <scope>NUCLEOTIDE SEQUENCE [LARGE SCALE GENOMIC DNA]</scope>
    <source>
        <strain evidence="5">PCU 266</strain>
    </source>
</reference>
<evidence type="ECO:0000256" key="1">
    <source>
        <dbReference type="ARBA" id="ARBA00023125"/>
    </source>
</evidence>
<dbReference type="PROSITE" id="PS50977">
    <property type="entry name" value="HTH_TETR_2"/>
    <property type="match status" value="1"/>
</dbReference>
<dbReference type="Pfam" id="PF00440">
    <property type="entry name" value="TetR_N"/>
    <property type="match status" value="1"/>
</dbReference>
<dbReference type="Proteomes" id="UP001596160">
    <property type="component" value="Unassembled WGS sequence"/>
</dbReference>
<dbReference type="PRINTS" id="PR00455">
    <property type="entry name" value="HTHTETR"/>
</dbReference>
<keyword evidence="1 2" id="KW-0238">DNA-binding</keyword>
<name>A0ABW0AFF8_9ACTN</name>
<comment type="caution">
    <text evidence="4">The sequence shown here is derived from an EMBL/GenBank/DDBJ whole genome shotgun (WGS) entry which is preliminary data.</text>
</comment>
<keyword evidence="5" id="KW-1185">Reference proteome</keyword>
<feature type="DNA-binding region" description="H-T-H motif" evidence="2">
    <location>
        <begin position="32"/>
        <end position="51"/>
    </location>
</feature>
<dbReference type="InterPro" id="IPR050109">
    <property type="entry name" value="HTH-type_TetR-like_transc_reg"/>
</dbReference>
<organism evidence="4 5">
    <name type="scientific">Streptomyces amakusaensis</name>
    <dbReference type="NCBI Taxonomy" id="67271"/>
    <lineage>
        <taxon>Bacteria</taxon>
        <taxon>Bacillati</taxon>
        <taxon>Actinomycetota</taxon>
        <taxon>Actinomycetes</taxon>
        <taxon>Kitasatosporales</taxon>
        <taxon>Streptomycetaceae</taxon>
        <taxon>Streptomyces</taxon>
    </lineage>
</organism>
<sequence length="207" mass="22744">MRRNRAEQREFNRRALLASARHLIATQGTNVSVDAIAEAAGLTTGAVYSIFGSKRDLILAVIEEGVHEYLEDIERLRESEEALPGLLDLYARRVAAGLDGDFREEARFEVLLVLLCLDDEFFREQSLRLQHRQRDALAGLFTGRAVSDGPSPRRVSSSEAALIASSLLALTSGFLLRGVLDDQVRRDTMARACAALAHLVDDGTAAH</sequence>
<dbReference type="PANTHER" id="PTHR30055">
    <property type="entry name" value="HTH-TYPE TRANSCRIPTIONAL REGULATOR RUTR"/>
    <property type="match status" value="1"/>
</dbReference>
<gene>
    <name evidence="4" type="ORF">ACFPRH_03905</name>
</gene>
<dbReference type="PANTHER" id="PTHR30055:SF226">
    <property type="entry name" value="HTH-TYPE TRANSCRIPTIONAL REGULATOR PKSA"/>
    <property type="match status" value="1"/>
</dbReference>
<evidence type="ECO:0000313" key="4">
    <source>
        <dbReference type="EMBL" id="MFC5150875.1"/>
    </source>
</evidence>
<evidence type="ECO:0000259" key="3">
    <source>
        <dbReference type="PROSITE" id="PS50977"/>
    </source>
</evidence>
<evidence type="ECO:0000256" key="2">
    <source>
        <dbReference type="PROSITE-ProRule" id="PRU00335"/>
    </source>
</evidence>
<proteinExistence type="predicted"/>
<protein>
    <submittedName>
        <fullName evidence="4">TetR/AcrR family transcriptional regulator</fullName>
    </submittedName>
</protein>
<dbReference type="RefSeq" id="WP_344473365.1">
    <property type="nucleotide sequence ID" value="NZ_BAAASB010000003.1"/>
</dbReference>
<dbReference type="Gene3D" id="1.10.357.10">
    <property type="entry name" value="Tetracycline Repressor, domain 2"/>
    <property type="match status" value="1"/>
</dbReference>
<evidence type="ECO:0000313" key="5">
    <source>
        <dbReference type="Proteomes" id="UP001596160"/>
    </source>
</evidence>
<dbReference type="EMBL" id="JBHSKP010000002">
    <property type="protein sequence ID" value="MFC5150875.1"/>
    <property type="molecule type" value="Genomic_DNA"/>
</dbReference>